<dbReference type="Proteomes" id="UP000235347">
    <property type="component" value="Unassembled WGS sequence"/>
</dbReference>
<protein>
    <recommendedName>
        <fullName evidence="3">Type III secretion protein HrpB4</fullName>
    </recommendedName>
</protein>
<sequence>MERTMSTAPSRMHEGLDTPVRRIAQVLARFEANRRDLLAWIDRSWLPAWAERLVPGLRREEGARALAHAIGLGLPRLDACTADDPATGSLAMLSVEQALTMLRVRSLWFRRNELRRLVGRVSRDHCAQLVGTRGAVGLLRQMQAVTDGPQIEPLRRAGMPAVDTLTALAVAWEGWCLFRRDGVLPVDGPADLVRLALPREWSEPDWLAGLDRTIDADGSVRTLELLPHLFPERS</sequence>
<comment type="caution">
    <text evidence="1">The sequence shown here is derived from an EMBL/GenBank/DDBJ whole genome shotgun (WGS) entry which is preliminary data.</text>
</comment>
<name>A0A2N7VHF5_9BURK</name>
<proteinExistence type="predicted"/>
<dbReference type="EMBL" id="PNYB01000034">
    <property type="protein sequence ID" value="PMS16588.1"/>
    <property type="molecule type" value="Genomic_DNA"/>
</dbReference>
<reference evidence="1 2" key="1">
    <citation type="submission" date="2018-01" db="EMBL/GenBank/DDBJ databases">
        <title>Whole genome analyses suggest that Burkholderia sensu lato contains two further novel genera in the rhizoxinica-symbiotica group Mycetohabitans gen. nov., and Trinickia gen. nov.: implications for the evolution of diazotrophy and nodulation in the Burkholderiaceae.</title>
        <authorList>
            <person name="Estrada-de los Santos P."/>
            <person name="Palmer M."/>
            <person name="Chavez-Ramirez B."/>
            <person name="Beukes C."/>
            <person name="Steenkamp E.T."/>
            <person name="Hirsch A.M."/>
            <person name="Manyaka P."/>
            <person name="Maluk M."/>
            <person name="Lafos M."/>
            <person name="Crook M."/>
            <person name="Gross E."/>
            <person name="Simon M.F."/>
            <person name="Bueno dos Reis Junior F."/>
            <person name="Poole P.S."/>
            <person name="Venter S.N."/>
            <person name="James E.K."/>
        </authorList>
    </citation>
    <scope>NUCLEOTIDE SEQUENCE [LARGE SCALE GENOMIC DNA]</scope>
    <source>
        <strain evidence="1 2">GP25-8</strain>
    </source>
</reference>
<organism evidence="1 2">
    <name type="scientific">Trinickia soli</name>
    <dbReference type="NCBI Taxonomy" id="380675"/>
    <lineage>
        <taxon>Bacteria</taxon>
        <taxon>Pseudomonadati</taxon>
        <taxon>Pseudomonadota</taxon>
        <taxon>Betaproteobacteria</taxon>
        <taxon>Burkholderiales</taxon>
        <taxon>Burkholderiaceae</taxon>
        <taxon>Trinickia</taxon>
    </lineage>
</organism>
<accession>A0A2N7VHF5</accession>
<dbReference type="Pfam" id="PF09502">
    <property type="entry name" value="HrpB4"/>
    <property type="match status" value="1"/>
</dbReference>
<evidence type="ECO:0008006" key="3">
    <source>
        <dbReference type="Google" id="ProtNLM"/>
    </source>
</evidence>
<gene>
    <name evidence="1" type="ORF">C0Z19_25620</name>
</gene>
<evidence type="ECO:0000313" key="2">
    <source>
        <dbReference type="Proteomes" id="UP000235347"/>
    </source>
</evidence>
<dbReference type="AlphaFoldDB" id="A0A2N7VHF5"/>
<dbReference type="InterPro" id="IPR013393">
    <property type="entry name" value="T3SS_HrpB4"/>
</dbReference>
<keyword evidence="2" id="KW-1185">Reference proteome</keyword>
<evidence type="ECO:0000313" key="1">
    <source>
        <dbReference type="EMBL" id="PMS16588.1"/>
    </source>
</evidence>